<name>A0A9D4E4Y8_DREPO</name>
<proteinExistence type="predicted"/>
<reference evidence="1" key="2">
    <citation type="submission" date="2020-11" db="EMBL/GenBank/DDBJ databases">
        <authorList>
            <person name="McCartney M.A."/>
            <person name="Auch B."/>
            <person name="Kono T."/>
            <person name="Mallez S."/>
            <person name="Becker A."/>
            <person name="Gohl D.M."/>
            <person name="Silverstein K.A.T."/>
            <person name="Koren S."/>
            <person name="Bechman K.B."/>
            <person name="Herman A."/>
            <person name="Abrahante J.E."/>
            <person name="Garbe J."/>
        </authorList>
    </citation>
    <scope>NUCLEOTIDE SEQUENCE</scope>
    <source>
        <strain evidence="1">Duluth1</strain>
        <tissue evidence="1">Whole animal</tissue>
    </source>
</reference>
<accession>A0A9D4E4Y8</accession>
<dbReference type="Proteomes" id="UP000828390">
    <property type="component" value="Unassembled WGS sequence"/>
</dbReference>
<comment type="caution">
    <text evidence="1">The sequence shown here is derived from an EMBL/GenBank/DDBJ whole genome shotgun (WGS) entry which is preliminary data.</text>
</comment>
<reference evidence="1" key="1">
    <citation type="journal article" date="2019" name="bioRxiv">
        <title>The Genome of the Zebra Mussel, Dreissena polymorpha: A Resource for Invasive Species Research.</title>
        <authorList>
            <person name="McCartney M.A."/>
            <person name="Auch B."/>
            <person name="Kono T."/>
            <person name="Mallez S."/>
            <person name="Zhang Y."/>
            <person name="Obille A."/>
            <person name="Becker A."/>
            <person name="Abrahante J.E."/>
            <person name="Garbe J."/>
            <person name="Badalamenti J.P."/>
            <person name="Herman A."/>
            <person name="Mangelson H."/>
            <person name="Liachko I."/>
            <person name="Sullivan S."/>
            <person name="Sone E.D."/>
            <person name="Koren S."/>
            <person name="Silverstein K.A.T."/>
            <person name="Beckman K.B."/>
            <person name="Gohl D.M."/>
        </authorList>
    </citation>
    <scope>NUCLEOTIDE SEQUENCE</scope>
    <source>
        <strain evidence="1">Duluth1</strain>
        <tissue evidence="1">Whole animal</tissue>
    </source>
</reference>
<dbReference type="EMBL" id="JAIWYP010000009">
    <property type="protein sequence ID" value="KAH3772035.1"/>
    <property type="molecule type" value="Genomic_DNA"/>
</dbReference>
<protein>
    <submittedName>
        <fullName evidence="1">Uncharacterized protein</fullName>
    </submittedName>
</protein>
<keyword evidence="2" id="KW-1185">Reference proteome</keyword>
<sequence length="124" mass="13244">MFQLHNMPLKELFCEENPLLQHIPVHSVQEEEVLSLKVSCIPVHSVREEVLSLKVSCALSTGGGGTLSKGKMHVHSVQEEEVLSLKVSCCCALSTGGGGTLSKGKLYPCALSTVGRTLSKGKLL</sequence>
<evidence type="ECO:0000313" key="1">
    <source>
        <dbReference type="EMBL" id="KAH3772035.1"/>
    </source>
</evidence>
<gene>
    <name evidence="1" type="ORF">DPMN_173366</name>
</gene>
<evidence type="ECO:0000313" key="2">
    <source>
        <dbReference type="Proteomes" id="UP000828390"/>
    </source>
</evidence>
<dbReference type="AlphaFoldDB" id="A0A9D4E4Y8"/>
<organism evidence="1 2">
    <name type="scientific">Dreissena polymorpha</name>
    <name type="common">Zebra mussel</name>
    <name type="synonym">Mytilus polymorpha</name>
    <dbReference type="NCBI Taxonomy" id="45954"/>
    <lineage>
        <taxon>Eukaryota</taxon>
        <taxon>Metazoa</taxon>
        <taxon>Spiralia</taxon>
        <taxon>Lophotrochozoa</taxon>
        <taxon>Mollusca</taxon>
        <taxon>Bivalvia</taxon>
        <taxon>Autobranchia</taxon>
        <taxon>Heteroconchia</taxon>
        <taxon>Euheterodonta</taxon>
        <taxon>Imparidentia</taxon>
        <taxon>Neoheterodontei</taxon>
        <taxon>Myida</taxon>
        <taxon>Dreissenoidea</taxon>
        <taxon>Dreissenidae</taxon>
        <taxon>Dreissena</taxon>
    </lineage>
</organism>